<evidence type="ECO:0008006" key="4">
    <source>
        <dbReference type="Google" id="ProtNLM"/>
    </source>
</evidence>
<feature type="chain" id="PRO_5045279832" description="Secreted protein" evidence="1">
    <location>
        <begin position="24"/>
        <end position="245"/>
    </location>
</feature>
<evidence type="ECO:0000256" key="1">
    <source>
        <dbReference type="SAM" id="SignalP"/>
    </source>
</evidence>
<feature type="signal peptide" evidence="1">
    <location>
        <begin position="1"/>
        <end position="23"/>
    </location>
</feature>
<proteinExistence type="predicted"/>
<organism evidence="2 3">
    <name type="scientific">Apiospora rasikravindrae</name>
    <dbReference type="NCBI Taxonomy" id="990691"/>
    <lineage>
        <taxon>Eukaryota</taxon>
        <taxon>Fungi</taxon>
        <taxon>Dikarya</taxon>
        <taxon>Ascomycota</taxon>
        <taxon>Pezizomycotina</taxon>
        <taxon>Sordariomycetes</taxon>
        <taxon>Xylariomycetidae</taxon>
        <taxon>Amphisphaeriales</taxon>
        <taxon>Apiosporaceae</taxon>
        <taxon>Apiospora</taxon>
    </lineage>
</organism>
<name>A0ABR1TW16_9PEZI</name>
<dbReference type="Proteomes" id="UP001444661">
    <property type="component" value="Unassembled WGS sequence"/>
</dbReference>
<dbReference type="EMBL" id="JAQQWK010000002">
    <property type="protein sequence ID" value="KAK8050851.1"/>
    <property type="molecule type" value="Genomic_DNA"/>
</dbReference>
<reference evidence="2 3" key="1">
    <citation type="submission" date="2023-01" db="EMBL/GenBank/DDBJ databases">
        <title>Analysis of 21 Apiospora genomes using comparative genomics revels a genus with tremendous synthesis potential of carbohydrate active enzymes and secondary metabolites.</title>
        <authorList>
            <person name="Sorensen T."/>
        </authorList>
    </citation>
    <scope>NUCLEOTIDE SEQUENCE [LARGE SCALE GENOMIC DNA]</scope>
    <source>
        <strain evidence="2 3">CBS 33761</strain>
    </source>
</reference>
<keyword evidence="3" id="KW-1185">Reference proteome</keyword>
<evidence type="ECO:0000313" key="2">
    <source>
        <dbReference type="EMBL" id="KAK8050851.1"/>
    </source>
</evidence>
<evidence type="ECO:0000313" key="3">
    <source>
        <dbReference type="Proteomes" id="UP001444661"/>
    </source>
</evidence>
<gene>
    <name evidence="2" type="ORF">PG993_002236</name>
</gene>
<accession>A0ABR1TW16</accession>
<sequence length="245" mass="27114">MTSKLSILLLAATVVFGAPASEAAPDTNQVAARTEWHDFSGKLDADGNKVSRRAFHDYTGRLDKDGHKISRRSLSKNETEAMESGSITKRDDFISSCGRNYVPVNNFSNKNRDYTGYKTAVDRFCMHITRDWSGESAIVRPGAYAGTTIYEDDIDNHRIGISNGKNPTDDATTIVPGHIEFEIHNKQETGDHKPDLKNCKEYLMHMASPGTDCYGPKNVDTKGGTWQMKGWEGVGISYHALPGEH</sequence>
<protein>
    <recommendedName>
        <fullName evidence="4">Secreted protein</fullName>
    </recommendedName>
</protein>
<comment type="caution">
    <text evidence="2">The sequence shown here is derived from an EMBL/GenBank/DDBJ whole genome shotgun (WGS) entry which is preliminary data.</text>
</comment>
<keyword evidence="1" id="KW-0732">Signal</keyword>